<dbReference type="EMBL" id="JAIXMP010000009">
    <property type="protein sequence ID" value="KAI9267986.1"/>
    <property type="molecule type" value="Genomic_DNA"/>
</dbReference>
<reference evidence="1" key="2">
    <citation type="submission" date="2023-02" db="EMBL/GenBank/DDBJ databases">
        <authorList>
            <consortium name="DOE Joint Genome Institute"/>
            <person name="Mondo S.J."/>
            <person name="Chang Y."/>
            <person name="Wang Y."/>
            <person name="Ahrendt S."/>
            <person name="Andreopoulos W."/>
            <person name="Barry K."/>
            <person name="Beard J."/>
            <person name="Benny G.L."/>
            <person name="Blankenship S."/>
            <person name="Bonito G."/>
            <person name="Cuomo C."/>
            <person name="Desiro A."/>
            <person name="Gervers K.A."/>
            <person name="Hundley H."/>
            <person name="Kuo A."/>
            <person name="LaButti K."/>
            <person name="Lang B.F."/>
            <person name="Lipzen A."/>
            <person name="O'Donnell K."/>
            <person name="Pangilinan J."/>
            <person name="Reynolds N."/>
            <person name="Sandor L."/>
            <person name="Smith M.W."/>
            <person name="Tsang A."/>
            <person name="Grigoriev I.V."/>
            <person name="Stajich J.E."/>
            <person name="Spatafora J.W."/>
        </authorList>
    </citation>
    <scope>NUCLEOTIDE SEQUENCE</scope>
    <source>
        <strain evidence="1">RSA 2281</strain>
    </source>
</reference>
<organism evidence="1 2">
    <name type="scientific">Phascolomyces articulosus</name>
    <dbReference type="NCBI Taxonomy" id="60185"/>
    <lineage>
        <taxon>Eukaryota</taxon>
        <taxon>Fungi</taxon>
        <taxon>Fungi incertae sedis</taxon>
        <taxon>Mucoromycota</taxon>
        <taxon>Mucoromycotina</taxon>
        <taxon>Mucoromycetes</taxon>
        <taxon>Mucorales</taxon>
        <taxon>Lichtheimiaceae</taxon>
        <taxon>Phascolomyces</taxon>
    </lineage>
</organism>
<gene>
    <name evidence="1" type="ORF">BDA99DRAFT_535508</name>
</gene>
<sequence>MNGPPPPTVVGLGIERFADITRLHAARQLDYLPSRDSEISVRLEAERVSLASLEGSYRIVTKTTPNEWCHSRPCISPGLFVKIEGEKFFWCIPETALGCGISITPLKESSQPFEDVPAETSLPRFTTCKCHELPHGPLQFFHVSHLLPDQGECTSSWVGPWKHLGNAATK</sequence>
<dbReference type="AlphaFoldDB" id="A0AAD5K3G3"/>
<comment type="caution">
    <text evidence="1">The sequence shown here is derived from an EMBL/GenBank/DDBJ whole genome shotgun (WGS) entry which is preliminary data.</text>
</comment>
<dbReference type="Proteomes" id="UP001209540">
    <property type="component" value="Unassembled WGS sequence"/>
</dbReference>
<evidence type="ECO:0000313" key="1">
    <source>
        <dbReference type="EMBL" id="KAI9267986.1"/>
    </source>
</evidence>
<reference evidence="1" key="1">
    <citation type="journal article" date="2022" name="IScience">
        <title>Evolution of zygomycete secretomes and the origins of terrestrial fungal ecologies.</title>
        <authorList>
            <person name="Chang Y."/>
            <person name="Wang Y."/>
            <person name="Mondo S."/>
            <person name="Ahrendt S."/>
            <person name="Andreopoulos W."/>
            <person name="Barry K."/>
            <person name="Beard J."/>
            <person name="Benny G.L."/>
            <person name="Blankenship S."/>
            <person name="Bonito G."/>
            <person name="Cuomo C."/>
            <person name="Desiro A."/>
            <person name="Gervers K.A."/>
            <person name="Hundley H."/>
            <person name="Kuo A."/>
            <person name="LaButti K."/>
            <person name="Lang B.F."/>
            <person name="Lipzen A."/>
            <person name="O'Donnell K."/>
            <person name="Pangilinan J."/>
            <person name="Reynolds N."/>
            <person name="Sandor L."/>
            <person name="Smith M.E."/>
            <person name="Tsang A."/>
            <person name="Grigoriev I.V."/>
            <person name="Stajich J.E."/>
            <person name="Spatafora J.W."/>
        </authorList>
    </citation>
    <scope>NUCLEOTIDE SEQUENCE</scope>
    <source>
        <strain evidence="1">RSA 2281</strain>
    </source>
</reference>
<name>A0AAD5K3G3_9FUNG</name>
<proteinExistence type="predicted"/>
<keyword evidence="2" id="KW-1185">Reference proteome</keyword>
<accession>A0AAD5K3G3</accession>
<evidence type="ECO:0000313" key="2">
    <source>
        <dbReference type="Proteomes" id="UP001209540"/>
    </source>
</evidence>
<protein>
    <submittedName>
        <fullName evidence="1">Uncharacterized protein</fullName>
    </submittedName>
</protein>